<comment type="caution">
    <text evidence="2">The sequence shown here is derived from an EMBL/GenBank/DDBJ whole genome shotgun (WGS) entry which is preliminary data.</text>
</comment>
<dbReference type="Proteomes" id="UP000314294">
    <property type="component" value="Unassembled WGS sequence"/>
</dbReference>
<evidence type="ECO:0000313" key="3">
    <source>
        <dbReference type="Proteomes" id="UP000314294"/>
    </source>
</evidence>
<dbReference type="EMBL" id="SRLO01000895">
    <property type="protein sequence ID" value="TNN44592.1"/>
    <property type="molecule type" value="Genomic_DNA"/>
</dbReference>
<reference evidence="2 3" key="1">
    <citation type="submission" date="2019-03" db="EMBL/GenBank/DDBJ databases">
        <title>First draft genome of Liparis tanakae, snailfish: a comprehensive survey of snailfish specific genes.</title>
        <authorList>
            <person name="Kim W."/>
            <person name="Song I."/>
            <person name="Jeong J.-H."/>
            <person name="Kim D."/>
            <person name="Kim S."/>
            <person name="Ryu S."/>
            <person name="Song J.Y."/>
            <person name="Lee S.K."/>
        </authorList>
    </citation>
    <scope>NUCLEOTIDE SEQUENCE [LARGE SCALE GENOMIC DNA]</scope>
    <source>
        <tissue evidence="2">Muscle</tissue>
    </source>
</reference>
<accession>A0A4Z2FW69</accession>
<feature type="region of interest" description="Disordered" evidence="1">
    <location>
        <begin position="77"/>
        <end position="98"/>
    </location>
</feature>
<evidence type="ECO:0000313" key="2">
    <source>
        <dbReference type="EMBL" id="TNN44592.1"/>
    </source>
</evidence>
<organism evidence="2 3">
    <name type="scientific">Liparis tanakae</name>
    <name type="common">Tanaka's snailfish</name>
    <dbReference type="NCBI Taxonomy" id="230148"/>
    <lineage>
        <taxon>Eukaryota</taxon>
        <taxon>Metazoa</taxon>
        <taxon>Chordata</taxon>
        <taxon>Craniata</taxon>
        <taxon>Vertebrata</taxon>
        <taxon>Euteleostomi</taxon>
        <taxon>Actinopterygii</taxon>
        <taxon>Neopterygii</taxon>
        <taxon>Teleostei</taxon>
        <taxon>Neoteleostei</taxon>
        <taxon>Acanthomorphata</taxon>
        <taxon>Eupercaria</taxon>
        <taxon>Perciformes</taxon>
        <taxon>Cottioidei</taxon>
        <taxon>Cottales</taxon>
        <taxon>Liparidae</taxon>
        <taxon>Liparis</taxon>
    </lineage>
</organism>
<sequence>MGAPSVSSVAPAAAAAERWRIQLLSISSGLGRRPLTPGLLVAGAPRLLLLLLLLPSPGHIYTPAAAARPQVQKHTQRVNGPAPHTVEQPQVNHSDGEHLHSKRTLTFTWRLLLFIKLGR</sequence>
<proteinExistence type="predicted"/>
<keyword evidence="3" id="KW-1185">Reference proteome</keyword>
<dbReference type="AlphaFoldDB" id="A0A4Z2FW69"/>
<evidence type="ECO:0000256" key="1">
    <source>
        <dbReference type="SAM" id="MobiDB-lite"/>
    </source>
</evidence>
<protein>
    <submittedName>
        <fullName evidence="2">Uncharacterized protein</fullName>
    </submittedName>
</protein>
<name>A0A4Z2FW69_9TELE</name>
<gene>
    <name evidence="2" type="ORF">EYF80_045224</name>
</gene>